<sequence length="1075" mass="126079">MKQIFTLDSNKIKKIDIKKIYDSKYKRLANNLLDIKSKGDYATFFKLSNINCDLKKIIGIKNLRDLFNSNNFKIQLKNSIEKQNVLELETIKTISGFKLWMSSNDFQITPKMQENLSSDPYKWLNFYKKRIIDINSNFIKTWKSNAKKLEEIYSETNLWPLYIGTYFLKFRKDDVYLYAPFILKAVKITVENDSIFLESLDDNIIINEKLKYLIEQHSEIKLPILVDGEEISLTNAIDDINGIEKSFLANHDAYEQDLFFNPFTELSKKDFENNATIELSAGTVLVQANPIGSKLREIMLNLIAQEKIDKLISVDDLFNYNKEAYEKSLEKSNIARVTPSDFSQEKAIIGTLENSSIIIGPPGTGKSQTIANILINIAKNNKKALFISQKKVALDVVLKRLGEYQNMMFQFLESPKASKSEKEYFYKPIIDYFEKINNSFKYKDIDKYDTSFFHKNEMEYLDAKSEIGEIFNKDLKAYQNLKSQGNLNENVKNFEKFYRIFNKFRSKNDFLKIFKYYRKISKHKIAKKLRANKDDTFLKTYSKEFNYNYWLTRKLYWFHRKWLPEFKINDLVQLSNFIRLNSFIEFDNQEHEYSRFLDFKSINNTTPELLEAIYNNAALISKKKLNIYRGQSEQKLQKLNRFFGRLERKVTSPYLLTFLFNDIIKQVYNIFVGTPEILANFVDFEKDRFDYVIFDEASQIFIEKAIPFISISKKVIVAGDSQQMQPTNWFATRDETEDEYSEAEITSLLDWAIHNHLPKYVLEMNYRSNSSELVLFSSKEFYNSELKGLDNFSQRNKISIEVVDVNGIWEDNHNVIECEKMIEICEKNLKKYNSIILLAFNRKQQDYIYEQIALKSPKIFEALEDKVILRNIENIQGDEANLVIASISYTAQTSLHATYIGSKKGRNALNVAITRAKDKMIIIKSIKNTEIDPKNDNLLTFKKWLAYIQLSADKQKVYTKIALSEENKLKKSQFIFEINSWLSQQTFANEIKIKLDYCIGSYSIDMAILDNKNNFIVGLNLDSVADEINMDEFIDNKIKTDFMAVKGYPIYRVSNFRFNENKPAMFRIINTLINK</sequence>
<reference evidence="3" key="1">
    <citation type="submission" date="2021-11" db="EMBL/GenBank/DDBJ databases">
        <title>The first genome sequence of unculturable Mycoplasma faucium obtained by de novo assembly of metagenomic reads.</title>
        <authorList>
            <person name="Sabat A.J."/>
            <person name="Bathoorn E."/>
            <person name="Akkerboom V."/>
            <person name="Friedrich A.W."/>
        </authorList>
    </citation>
    <scope>NUCLEOTIDE SEQUENCE [LARGE SCALE GENOMIC DNA]</scope>
    <source>
        <strain evidence="3">UMCG-MFM1</strain>
    </source>
</reference>
<accession>A0ABZ2TME4</accession>
<dbReference type="Pfam" id="PF13087">
    <property type="entry name" value="AAA_12"/>
    <property type="match status" value="1"/>
</dbReference>
<name>A0ABZ2TME4_9BACT</name>
<gene>
    <name evidence="3" type="ORF">LQ356_01105</name>
</gene>
<dbReference type="InterPro" id="IPR041679">
    <property type="entry name" value="DNA2/NAM7-like_C"/>
</dbReference>
<dbReference type="InterPro" id="IPR045055">
    <property type="entry name" value="DNA2/NAM7-like"/>
</dbReference>
<dbReference type="Pfam" id="PF13195">
    <property type="entry name" value="DUF4011"/>
    <property type="match status" value="1"/>
</dbReference>
<dbReference type="InterPro" id="IPR047187">
    <property type="entry name" value="SF1_C_Upf1"/>
</dbReference>
<dbReference type="InterPro" id="IPR041677">
    <property type="entry name" value="DNA2/NAM7_AAA_11"/>
</dbReference>
<dbReference type="SUPFAM" id="SSF52540">
    <property type="entry name" value="P-loop containing nucleoside triphosphate hydrolases"/>
    <property type="match status" value="1"/>
</dbReference>
<dbReference type="Proteomes" id="UP001622612">
    <property type="component" value="Chromosome"/>
</dbReference>
<organism evidence="3 4">
    <name type="scientific">Metamycoplasma faucium</name>
    <dbReference type="NCBI Taxonomy" id="56142"/>
    <lineage>
        <taxon>Bacteria</taxon>
        <taxon>Bacillati</taxon>
        <taxon>Mycoplasmatota</taxon>
        <taxon>Mycoplasmoidales</taxon>
        <taxon>Metamycoplasmataceae</taxon>
        <taxon>Metamycoplasma</taxon>
    </lineage>
</organism>
<dbReference type="CDD" id="cd18808">
    <property type="entry name" value="SF1_C_Upf1"/>
    <property type="match status" value="1"/>
</dbReference>
<proteinExistence type="predicted"/>
<dbReference type="EMBL" id="CP088155">
    <property type="protein sequence ID" value="WYM97484.1"/>
    <property type="molecule type" value="Genomic_DNA"/>
</dbReference>
<evidence type="ECO:0000259" key="1">
    <source>
        <dbReference type="Pfam" id="PF13086"/>
    </source>
</evidence>
<dbReference type="Gene3D" id="3.40.50.300">
    <property type="entry name" value="P-loop containing nucleotide triphosphate hydrolases"/>
    <property type="match status" value="3"/>
</dbReference>
<protein>
    <submittedName>
        <fullName evidence="3">AAA domain-containing protein</fullName>
    </submittedName>
</protein>
<dbReference type="PANTHER" id="PTHR10887">
    <property type="entry name" value="DNA2/NAM7 HELICASE FAMILY"/>
    <property type="match status" value="1"/>
</dbReference>
<feature type="domain" description="DNA2/NAM7 helicase-like C-terminal" evidence="2">
    <location>
        <begin position="747"/>
        <end position="923"/>
    </location>
</feature>
<evidence type="ECO:0000313" key="4">
    <source>
        <dbReference type="Proteomes" id="UP001622612"/>
    </source>
</evidence>
<keyword evidence="4" id="KW-1185">Reference proteome</keyword>
<dbReference type="InterPro" id="IPR025103">
    <property type="entry name" value="DUF4011"/>
</dbReference>
<evidence type="ECO:0000313" key="3">
    <source>
        <dbReference type="EMBL" id="WYM97484.1"/>
    </source>
</evidence>
<dbReference type="RefSeq" id="WP_405311957.1">
    <property type="nucleotide sequence ID" value="NZ_CP088155.1"/>
</dbReference>
<feature type="domain" description="DNA2/NAM7 helicase helicase" evidence="1">
    <location>
        <begin position="342"/>
        <end position="727"/>
    </location>
</feature>
<dbReference type="InterPro" id="IPR027417">
    <property type="entry name" value="P-loop_NTPase"/>
</dbReference>
<evidence type="ECO:0000259" key="2">
    <source>
        <dbReference type="Pfam" id="PF13087"/>
    </source>
</evidence>
<dbReference type="Pfam" id="PF13086">
    <property type="entry name" value="AAA_11"/>
    <property type="match status" value="1"/>
</dbReference>